<dbReference type="PATRIC" id="fig|50340.43.peg.5575"/>
<dbReference type="EMBL" id="JSYZ01000007">
    <property type="protein sequence ID" value="KPA91322.1"/>
    <property type="molecule type" value="Genomic_DNA"/>
</dbReference>
<evidence type="ECO:0008006" key="3">
    <source>
        <dbReference type="Google" id="ProtNLM"/>
    </source>
</evidence>
<dbReference type="AlphaFoldDB" id="A0A0N0VJW2"/>
<reference evidence="1 2" key="1">
    <citation type="journal article" date="2015" name="PLoS ONE">
        <title>Rice-Infecting Pseudomonas Genomes Are Highly Accessorized and Harbor Multiple Putative Virulence Mechanisms to Cause Sheath Brown Rot.</title>
        <authorList>
            <person name="Quibod I.L."/>
            <person name="Grande G."/>
            <person name="Oreiro E.G."/>
            <person name="Borja F.N."/>
            <person name="Dossa G.S."/>
            <person name="Mauleon R."/>
            <person name="Cruz C.V."/>
            <person name="Oliva R."/>
        </authorList>
    </citation>
    <scope>NUCLEOTIDE SEQUENCE [LARGE SCALE GENOMIC DNA]</scope>
    <source>
        <strain evidence="1 2">IRRI 6609</strain>
    </source>
</reference>
<protein>
    <recommendedName>
        <fullName evidence="3">Hemolysin</fullName>
    </recommendedName>
</protein>
<dbReference type="SUPFAM" id="SSF55729">
    <property type="entry name" value="Acyl-CoA N-acyltransferases (Nat)"/>
    <property type="match status" value="1"/>
</dbReference>
<comment type="caution">
    <text evidence="1">The sequence shown here is derived from an EMBL/GenBank/DDBJ whole genome shotgun (WGS) entry which is preliminary data.</text>
</comment>
<evidence type="ECO:0000313" key="1">
    <source>
        <dbReference type="EMBL" id="KPA91322.1"/>
    </source>
</evidence>
<dbReference type="STRING" id="50340.PF66_02205"/>
<sequence length="258" mass="29056">MSSYGSNKAVLPFTPMQLVKDDSAGAAIHAFYDSVLQEHCQSDKVKIRQVVTPEQFSELSRARYRLYGQRKVYYRTLFGDAVDETVCLDEYDSRSYVFACYYDGEIIGTQRFTPFPHESGEYIDHQRLVQFSGPGYERECIELSRLIVDKHAPVGNVVTALAMTGASLVALLGGYRTFITYVKPRLAPKFESSVFDQDGILFKIPERGDHYYAVYKGELLPSVTPYFGLEQCPADLGDIDALMRHTLAARASRQVLAV</sequence>
<gene>
    <name evidence="1" type="ORF">PF66_02205</name>
</gene>
<proteinExistence type="predicted"/>
<dbReference type="InterPro" id="IPR016181">
    <property type="entry name" value="Acyl_CoA_acyltransferase"/>
</dbReference>
<keyword evidence="2" id="KW-1185">Reference proteome</keyword>
<dbReference type="Gene3D" id="3.40.630.30">
    <property type="match status" value="1"/>
</dbReference>
<dbReference type="Proteomes" id="UP000037931">
    <property type="component" value="Unassembled WGS sequence"/>
</dbReference>
<name>A0A0N0VJW2_9PSED</name>
<accession>A0A0N0VJW2</accession>
<evidence type="ECO:0000313" key="2">
    <source>
        <dbReference type="Proteomes" id="UP000037931"/>
    </source>
</evidence>
<dbReference type="RefSeq" id="WP_239688074.1">
    <property type="nucleotide sequence ID" value="NZ_JSYZ01000007.1"/>
</dbReference>
<organism evidence="1 2">
    <name type="scientific">Pseudomonas asplenii</name>
    <dbReference type="NCBI Taxonomy" id="53407"/>
    <lineage>
        <taxon>Bacteria</taxon>
        <taxon>Pseudomonadati</taxon>
        <taxon>Pseudomonadota</taxon>
        <taxon>Gammaproteobacteria</taxon>
        <taxon>Pseudomonadales</taxon>
        <taxon>Pseudomonadaceae</taxon>
        <taxon>Pseudomonas</taxon>
    </lineage>
</organism>